<evidence type="ECO:0000256" key="4">
    <source>
        <dbReference type="ARBA" id="ARBA00057370"/>
    </source>
</evidence>
<dbReference type="CDD" id="cd07589">
    <property type="entry name" value="BAR_DNMBP"/>
    <property type="match status" value="1"/>
</dbReference>
<sequence>MASHGADEPSSRSGSPDEEGGVSEDRSLLLQRLAVKELIDTEVSYLHVLRLCASDIRSRLQQLPQGDLDVLFSNIDDIIKVNSRVLHDLQETASKEEEQAYLIGNLFLEFQEELEQVYKVYCASYDQALLLVEAYRKEPELQQEIQGVIEMVVPQAGSSGLSFLLVTPLQRITKYPLLLQKILENTSPDASAYPVLQRATSALQDVNANINEYKMRKEVASKYTRVEQLSLRERLARINTHTLSKKTTRLGQLLKQEAGLVPRTEDKEFDDLEEKFQWVSLCVTELRSNVAVYLDNLEAFLRCRPHEYNLDIPGGPVVQYCNLARDLQLEAFLKFKQRLEGLVWRPLCSLAKALIGPRNLIKKRLDKLLDFERVEEKLLEVGSITYEEEATRHTYQALNSLLVADLPQFNQLVMRWLGQILCTFVALQRDLAKQVLQRAEGSMAQLPHHHVSEPAFRKLVEDALGQTGNQLCSFQETFEKVPPPPTTQPLLPGSERQVQALLSRYGPGKLYQVTSNVSGAGTLDLTLLRGQIVALLQNKDTKGNSGRWLVDTGGHRGYVPAGKLQLYRSEEELREQARPHEDSRHLTPEPTRAPVPSVPTVTQVVAAYPFMARSSHEVSLQAGQPVTVLEAQDKKGNPEWSLVEVNGQRGYVPSGFLAKAPSPAPWGWSLPS</sequence>
<dbReference type="InterPro" id="IPR004148">
    <property type="entry name" value="BAR_dom"/>
</dbReference>
<evidence type="ECO:0000256" key="6">
    <source>
        <dbReference type="PROSITE-ProRule" id="PRU00192"/>
    </source>
</evidence>
<evidence type="ECO:0000313" key="12">
    <source>
        <dbReference type="Proteomes" id="UP001610411"/>
    </source>
</evidence>
<dbReference type="CDD" id="cd00160">
    <property type="entry name" value="RhoGEF"/>
    <property type="match status" value="1"/>
</dbReference>
<feature type="domain" description="SH3" evidence="8">
    <location>
        <begin position="506"/>
        <end position="569"/>
    </location>
</feature>
<organism evidence="11 12">
    <name type="scientific">Daubentonia madagascariensis</name>
    <name type="common">Aye-aye</name>
    <name type="synonym">Sciurus madagascariensis</name>
    <dbReference type="NCBI Taxonomy" id="31869"/>
    <lineage>
        <taxon>Eukaryota</taxon>
        <taxon>Metazoa</taxon>
        <taxon>Chordata</taxon>
        <taxon>Craniata</taxon>
        <taxon>Vertebrata</taxon>
        <taxon>Euteleostomi</taxon>
        <taxon>Mammalia</taxon>
        <taxon>Eutheria</taxon>
        <taxon>Euarchontoglires</taxon>
        <taxon>Primates</taxon>
        <taxon>Strepsirrhini</taxon>
        <taxon>Chiromyiformes</taxon>
        <taxon>Daubentoniidae</taxon>
        <taxon>Daubentonia</taxon>
    </lineage>
</organism>
<dbReference type="FunFam" id="2.30.30.40:FF:000174">
    <property type="entry name" value="rho guanine nucleotide exchange factor 37"/>
    <property type="match status" value="1"/>
</dbReference>
<dbReference type="Pfam" id="PF07653">
    <property type="entry name" value="SH3_2"/>
    <property type="match status" value="1"/>
</dbReference>
<feature type="compositionally biased region" description="Basic and acidic residues" evidence="7">
    <location>
        <begin position="571"/>
        <end position="587"/>
    </location>
</feature>
<evidence type="ECO:0000256" key="7">
    <source>
        <dbReference type="SAM" id="MobiDB-lite"/>
    </source>
</evidence>
<dbReference type="InterPro" id="IPR051492">
    <property type="entry name" value="Dynamin-Rho_GEF"/>
</dbReference>
<dbReference type="InterPro" id="IPR036028">
    <property type="entry name" value="SH3-like_dom_sf"/>
</dbReference>
<feature type="domain" description="DH" evidence="9">
    <location>
        <begin position="30"/>
        <end position="213"/>
    </location>
</feature>
<gene>
    <name evidence="11" type="ORF">WCI35_012421</name>
</gene>
<evidence type="ECO:0000259" key="8">
    <source>
        <dbReference type="PROSITE" id="PS50002"/>
    </source>
</evidence>
<feature type="compositionally biased region" description="Basic and acidic residues" evidence="7">
    <location>
        <begin position="1"/>
        <end position="10"/>
    </location>
</feature>
<dbReference type="Proteomes" id="UP001610411">
    <property type="component" value="Unassembled WGS sequence"/>
</dbReference>
<dbReference type="InterPro" id="IPR035823">
    <property type="entry name" value="ARHGEF37_SH3_C1"/>
</dbReference>
<dbReference type="PANTHER" id="PTHR22834:SF9">
    <property type="entry name" value="RHO GUANINE NUCLEOTIDE EXCHANGE FACTOR 37"/>
    <property type="match status" value="1"/>
</dbReference>
<dbReference type="InterPro" id="IPR035899">
    <property type="entry name" value="DBL_dom_sf"/>
</dbReference>
<dbReference type="FunFam" id="2.30.30.40:FF:000177">
    <property type="entry name" value="Rho guanine nucleotide exchange factor (GEF) 37"/>
    <property type="match status" value="1"/>
</dbReference>
<dbReference type="FunFam" id="1.20.900.10:FF:000029">
    <property type="entry name" value="Rho guanine nucleotide exchange factor 37"/>
    <property type="match status" value="1"/>
</dbReference>
<dbReference type="PROSITE" id="PS50010">
    <property type="entry name" value="DH_2"/>
    <property type="match status" value="1"/>
</dbReference>
<comment type="caution">
    <text evidence="11">The sequence shown here is derived from an EMBL/GenBank/DDBJ whole genome shotgun (WGS) entry which is preliminary data.</text>
</comment>
<dbReference type="CDD" id="cd11941">
    <property type="entry name" value="SH3_ARHGEF37_C2"/>
    <property type="match status" value="1"/>
</dbReference>
<dbReference type="GO" id="GO:0005085">
    <property type="term" value="F:guanyl-nucleotide exchange factor activity"/>
    <property type="evidence" value="ECO:0007669"/>
    <property type="project" value="UniProtKB-KW"/>
</dbReference>
<evidence type="ECO:0000256" key="2">
    <source>
        <dbReference type="ARBA" id="ARBA00022658"/>
    </source>
</evidence>
<dbReference type="AlphaFoldDB" id="A0ABD2EJI0"/>
<evidence type="ECO:0000256" key="3">
    <source>
        <dbReference type="ARBA" id="ARBA00022737"/>
    </source>
</evidence>
<dbReference type="SUPFAM" id="SSF50044">
    <property type="entry name" value="SH3-domain"/>
    <property type="match status" value="2"/>
</dbReference>
<dbReference type="InterPro" id="IPR035636">
    <property type="entry name" value="ARHGEF37_SH3_2"/>
</dbReference>
<dbReference type="FunFam" id="1.20.1270.60:FF:000057">
    <property type="entry name" value="Rho guanine nucleotide exchange factor 37"/>
    <property type="match status" value="1"/>
</dbReference>
<feature type="domain" description="SH3" evidence="8">
    <location>
        <begin position="599"/>
        <end position="662"/>
    </location>
</feature>
<keyword evidence="2" id="KW-0344">Guanine-nucleotide releasing factor</keyword>
<accession>A0ABD2EJI0</accession>
<evidence type="ECO:0000259" key="10">
    <source>
        <dbReference type="PROSITE" id="PS51021"/>
    </source>
</evidence>
<dbReference type="CDD" id="cd11799">
    <property type="entry name" value="SH3_ARHGEF37_C1"/>
    <property type="match status" value="1"/>
</dbReference>
<feature type="region of interest" description="Disordered" evidence="7">
    <location>
        <begin position="571"/>
        <end position="596"/>
    </location>
</feature>
<evidence type="ECO:0000256" key="5">
    <source>
        <dbReference type="ARBA" id="ARBA00074248"/>
    </source>
</evidence>
<protein>
    <recommendedName>
        <fullName evidence="5">Rho guanine nucleotide exchange factor 37</fullName>
    </recommendedName>
</protein>
<dbReference type="SUPFAM" id="SSF48065">
    <property type="entry name" value="DBL homology domain (DH-domain)"/>
    <property type="match status" value="1"/>
</dbReference>
<dbReference type="PROSITE" id="PS51021">
    <property type="entry name" value="BAR"/>
    <property type="match status" value="1"/>
</dbReference>
<evidence type="ECO:0000313" key="11">
    <source>
        <dbReference type="EMBL" id="KAL2779213.1"/>
    </source>
</evidence>
<dbReference type="EMBL" id="JBFSEQ010000004">
    <property type="protein sequence ID" value="KAL2779213.1"/>
    <property type="molecule type" value="Genomic_DNA"/>
</dbReference>
<comment type="function">
    <text evidence="4">May act as a guanine nucleotide exchange factor (GEF).</text>
</comment>
<dbReference type="InterPro" id="IPR027267">
    <property type="entry name" value="AH/BAR_dom_sf"/>
</dbReference>
<dbReference type="Gene3D" id="2.30.30.40">
    <property type="entry name" value="SH3 Domains"/>
    <property type="match status" value="2"/>
</dbReference>
<dbReference type="PANTHER" id="PTHR22834">
    <property type="entry name" value="NUCLEAR FUSION PROTEIN FUS2"/>
    <property type="match status" value="1"/>
</dbReference>
<dbReference type="SMART" id="SM00325">
    <property type="entry name" value="RhoGEF"/>
    <property type="match status" value="1"/>
</dbReference>
<keyword evidence="12" id="KW-1185">Reference proteome</keyword>
<reference evidence="11 12" key="1">
    <citation type="journal article" date="2024" name="G3 (Bethesda)">
        <title>A hybrid genome assembly of the endangered aye-aye (Daubentonia madagascariensis).</title>
        <authorList>
            <person name="Versoza C.J."/>
            <person name="Pfeifer S.P."/>
        </authorList>
    </citation>
    <scope>NUCLEOTIDE SEQUENCE [LARGE SCALE GENOMIC DNA]</scope>
    <source>
        <strain evidence="11">6821</strain>
    </source>
</reference>
<evidence type="ECO:0000259" key="9">
    <source>
        <dbReference type="PROSITE" id="PS50010"/>
    </source>
</evidence>
<feature type="region of interest" description="Disordered" evidence="7">
    <location>
        <begin position="1"/>
        <end position="24"/>
    </location>
</feature>
<dbReference type="Gene3D" id="1.20.1270.60">
    <property type="entry name" value="Arfaptin homology (AH) domain/BAR domain"/>
    <property type="match status" value="1"/>
</dbReference>
<dbReference type="InterPro" id="IPR001452">
    <property type="entry name" value="SH3_domain"/>
</dbReference>
<name>A0ABD2EJI0_DAUMA</name>
<dbReference type="Pfam" id="PF00621">
    <property type="entry name" value="RhoGEF"/>
    <property type="match status" value="1"/>
</dbReference>
<keyword evidence="1 6" id="KW-0728">SH3 domain</keyword>
<dbReference type="InterPro" id="IPR000219">
    <property type="entry name" value="DH_dom"/>
</dbReference>
<dbReference type="SMART" id="SM00326">
    <property type="entry name" value="SH3"/>
    <property type="match status" value="2"/>
</dbReference>
<feature type="domain" description="BAR" evidence="10">
    <location>
        <begin position="254"/>
        <end position="455"/>
    </location>
</feature>
<dbReference type="Pfam" id="PF00018">
    <property type="entry name" value="SH3_1"/>
    <property type="match status" value="1"/>
</dbReference>
<proteinExistence type="predicted"/>
<keyword evidence="3" id="KW-0677">Repeat</keyword>
<dbReference type="SUPFAM" id="SSF103657">
    <property type="entry name" value="BAR/IMD domain-like"/>
    <property type="match status" value="1"/>
</dbReference>
<dbReference type="PROSITE" id="PS50002">
    <property type="entry name" value="SH3"/>
    <property type="match status" value="2"/>
</dbReference>
<dbReference type="Gene3D" id="1.20.900.10">
    <property type="entry name" value="Dbl homology (DH) domain"/>
    <property type="match status" value="1"/>
</dbReference>
<dbReference type="SMART" id="SM00721">
    <property type="entry name" value="BAR"/>
    <property type="match status" value="1"/>
</dbReference>
<evidence type="ECO:0000256" key="1">
    <source>
        <dbReference type="ARBA" id="ARBA00022443"/>
    </source>
</evidence>